<keyword evidence="1" id="KW-0812">Transmembrane</keyword>
<reference evidence="2 3" key="1">
    <citation type="submission" date="2017-03" db="EMBL/GenBank/DDBJ databases">
        <authorList>
            <person name="Afonso C.L."/>
            <person name="Miller P.J."/>
            <person name="Scott M.A."/>
            <person name="Spackman E."/>
            <person name="Goraichik I."/>
            <person name="Dimitrov K.M."/>
            <person name="Suarez D.L."/>
            <person name="Swayne D.E."/>
        </authorList>
    </citation>
    <scope>NUCLEOTIDE SEQUENCE [LARGE SCALE GENOMIC DNA]</scope>
    <source>
        <strain evidence="2">PRJEB14757</strain>
    </source>
</reference>
<gene>
    <name evidence="2" type="ORF">MTBBW1_1380008</name>
</gene>
<organism evidence="2 3">
    <name type="scientific">Desulfamplus magnetovallimortis</name>
    <dbReference type="NCBI Taxonomy" id="1246637"/>
    <lineage>
        <taxon>Bacteria</taxon>
        <taxon>Pseudomonadati</taxon>
        <taxon>Thermodesulfobacteriota</taxon>
        <taxon>Desulfobacteria</taxon>
        <taxon>Desulfobacterales</taxon>
        <taxon>Desulfobacteraceae</taxon>
        <taxon>Desulfamplus</taxon>
    </lineage>
</organism>
<feature type="transmembrane region" description="Helical" evidence="1">
    <location>
        <begin position="45"/>
        <end position="62"/>
    </location>
</feature>
<keyword evidence="3" id="KW-1185">Reference proteome</keyword>
<dbReference type="AlphaFoldDB" id="A0A1W1H7K4"/>
<sequence length="103" mass="11748">MLVLVICQTSPFREEKATSIARAVILKSMPTPWVATLAISSSKLYLFWFFSTCIVSSLLFFVRAHPILIYHENGYKFISLETLNRSHARLGAYLHTIEKVLSI</sequence>
<evidence type="ECO:0000256" key="1">
    <source>
        <dbReference type="SAM" id="Phobius"/>
    </source>
</evidence>
<dbReference type="EMBL" id="FWEV01000044">
    <property type="protein sequence ID" value="SLM28461.1"/>
    <property type="molecule type" value="Genomic_DNA"/>
</dbReference>
<dbReference type="Proteomes" id="UP000191931">
    <property type="component" value="Unassembled WGS sequence"/>
</dbReference>
<protein>
    <submittedName>
        <fullName evidence="2">Uncharacterized protein</fullName>
    </submittedName>
</protein>
<name>A0A1W1H7K4_9BACT</name>
<evidence type="ECO:0000313" key="2">
    <source>
        <dbReference type="EMBL" id="SLM28461.1"/>
    </source>
</evidence>
<accession>A0A1W1H7K4</accession>
<evidence type="ECO:0000313" key="3">
    <source>
        <dbReference type="Proteomes" id="UP000191931"/>
    </source>
</evidence>
<keyword evidence="1" id="KW-1133">Transmembrane helix</keyword>
<keyword evidence="1" id="KW-0472">Membrane</keyword>
<proteinExistence type="predicted"/>